<evidence type="ECO:0000256" key="8">
    <source>
        <dbReference type="SAM" id="MobiDB-lite"/>
    </source>
</evidence>
<dbReference type="InterPro" id="IPR036322">
    <property type="entry name" value="WD40_repeat_dom_sf"/>
</dbReference>
<evidence type="ECO:0000256" key="7">
    <source>
        <dbReference type="PROSITE-ProRule" id="PRU00221"/>
    </source>
</evidence>
<comment type="similarity">
    <text evidence="6">Belongs to the WD repeat TRM82 family.</text>
</comment>
<organism evidence="9 10">
    <name type="scientific">Ascobolus immersus RN42</name>
    <dbReference type="NCBI Taxonomy" id="1160509"/>
    <lineage>
        <taxon>Eukaryota</taxon>
        <taxon>Fungi</taxon>
        <taxon>Dikarya</taxon>
        <taxon>Ascomycota</taxon>
        <taxon>Pezizomycotina</taxon>
        <taxon>Pezizomycetes</taxon>
        <taxon>Pezizales</taxon>
        <taxon>Ascobolaceae</taxon>
        <taxon>Ascobolus</taxon>
    </lineage>
</organism>
<evidence type="ECO:0000256" key="4">
    <source>
        <dbReference type="ARBA" id="ARBA00022737"/>
    </source>
</evidence>
<dbReference type="UniPathway" id="UPA00989"/>
<keyword evidence="4 6" id="KW-0677">Repeat</keyword>
<evidence type="ECO:0000256" key="6">
    <source>
        <dbReference type="HAMAP-Rule" id="MF_03056"/>
    </source>
</evidence>
<reference evidence="9 10" key="1">
    <citation type="journal article" date="2018" name="Nat. Ecol. Evol.">
        <title>Pezizomycetes genomes reveal the molecular basis of ectomycorrhizal truffle lifestyle.</title>
        <authorList>
            <person name="Murat C."/>
            <person name="Payen T."/>
            <person name="Noel B."/>
            <person name="Kuo A."/>
            <person name="Morin E."/>
            <person name="Chen J."/>
            <person name="Kohler A."/>
            <person name="Krizsan K."/>
            <person name="Balestrini R."/>
            <person name="Da Silva C."/>
            <person name="Montanini B."/>
            <person name="Hainaut M."/>
            <person name="Levati E."/>
            <person name="Barry K.W."/>
            <person name="Belfiori B."/>
            <person name="Cichocki N."/>
            <person name="Clum A."/>
            <person name="Dockter R.B."/>
            <person name="Fauchery L."/>
            <person name="Guy J."/>
            <person name="Iotti M."/>
            <person name="Le Tacon F."/>
            <person name="Lindquist E.A."/>
            <person name="Lipzen A."/>
            <person name="Malagnac F."/>
            <person name="Mello A."/>
            <person name="Molinier V."/>
            <person name="Miyauchi S."/>
            <person name="Poulain J."/>
            <person name="Riccioni C."/>
            <person name="Rubini A."/>
            <person name="Sitrit Y."/>
            <person name="Splivallo R."/>
            <person name="Traeger S."/>
            <person name="Wang M."/>
            <person name="Zifcakova L."/>
            <person name="Wipf D."/>
            <person name="Zambonelli A."/>
            <person name="Paolocci F."/>
            <person name="Nowrousian M."/>
            <person name="Ottonello S."/>
            <person name="Baldrian P."/>
            <person name="Spatafora J.W."/>
            <person name="Henrissat B."/>
            <person name="Nagy L.G."/>
            <person name="Aury J.M."/>
            <person name="Wincker P."/>
            <person name="Grigoriev I.V."/>
            <person name="Bonfante P."/>
            <person name="Martin F.M."/>
        </authorList>
    </citation>
    <scope>NUCLEOTIDE SEQUENCE [LARGE SCALE GENOMIC DNA]</scope>
    <source>
        <strain evidence="9 10">RN42</strain>
    </source>
</reference>
<sequence>MRAPIPFLQISGGLLLTTPTTTSLTAFSLDSGVEVWNFEIAPAPPAENQPQAKKRKISEAEPQEAAAKPVEETKVEPAPAAVVEPAAAPAPSASTGKKAEPRNRPFIREDQIRQVSSIHSCDAEDGTGYVAIGMTDKRFLVLSIKEGQTEPQVIYAITVPKRPSSIKVVPGDSLVLYCDKFGDVFSLPLPTSPPSELPTPVLVLGHVSMLLDLDYARLPTDPTKKVILTSDRDEHIRITRYPQGHVIEGYLLGHTQFVNNICVIQGKSDLAVSGGGDGELKLWKWWSEKKEIGSLNLNSVLGDEGEDGTTDRTVKGIWQIGDSGKIAVAIEKVAKLLIFDVTDAGFKVLGNVDLKGNALCAVFDIKKNVSYVSIDPEQDGTVALQKISLETFQIVEDEQVQTINDVTATKDEGYKAQWGELYKAKILRKFEGEDGGN</sequence>
<evidence type="ECO:0000313" key="9">
    <source>
        <dbReference type="EMBL" id="RPA81196.1"/>
    </source>
</evidence>
<evidence type="ECO:0000256" key="2">
    <source>
        <dbReference type="ARBA" id="ARBA00022574"/>
    </source>
</evidence>
<dbReference type="GO" id="GO:0043527">
    <property type="term" value="C:tRNA methyltransferase complex"/>
    <property type="evidence" value="ECO:0007669"/>
    <property type="project" value="TreeGrafter"/>
</dbReference>
<feature type="compositionally biased region" description="Low complexity" evidence="8">
    <location>
        <begin position="76"/>
        <end position="96"/>
    </location>
</feature>
<keyword evidence="3 6" id="KW-0819">tRNA processing</keyword>
<comment type="pathway">
    <text evidence="6">tRNA modification; N(7)-methylguanine-tRNA biosynthesis.</text>
</comment>
<evidence type="ECO:0000256" key="1">
    <source>
        <dbReference type="ARBA" id="ARBA00004123"/>
    </source>
</evidence>
<feature type="repeat" description="WD" evidence="7">
    <location>
        <begin position="251"/>
        <end position="284"/>
    </location>
</feature>
<dbReference type="GO" id="GO:0005829">
    <property type="term" value="C:cytosol"/>
    <property type="evidence" value="ECO:0007669"/>
    <property type="project" value="TreeGrafter"/>
</dbReference>
<proteinExistence type="inferred from homology"/>
<feature type="compositionally biased region" description="Basic and acidic residues" evidence="8">
    <location>
        <begin position="97"/>
        <end position="108"/>
    </location>
</feature>
<dbReference type="PANTHER" id="PTHR16288:SF0">
    <property type="entry name" value="TRNA (GUANINE-N(7)-)-METHYLTRANSFERASE NON-CATALYTIC SUBUNIT WDR4"/>
    <property type="match status" value="1"/>
</dbReference>
<dbReference type="HAMAP" id="MF_03056">
    <property type="entry name" value="TRM82"/>
    <property type="match status" value="1"/>
</dbReference>
<dbReference type="SUPFAM" id="SSF50978">
    <property type="entry name" value="WD40 repeat-like"/>
    <property type="match status" value="1"/>
</dbReference>
<dbReference type="AlphaFoldDB" id="A0A3N4I6W5"/>
<keyword evidence="5 6" id="KW-0539">Nucleus</keyword>
<feature type="region of interest" description="Disordered" evidence="8">
    <location>
        <begin position="42"/>
        <end position="108"/>
    </location>
</feature>
<dbReference type="GO" id="GO:0005634">
    <property type="term" value="C:nucleus"/>
    <property type="evidence" value="ECO:0007669"/>
    <property type="project" value="UniProtKB-SubCell"/>
</dbReference>
<dbReference type="Gene3D" id="2.130.10.10">
    <property type="entry name" value="YVTN repeat-like/Quinoprotein amine dehydrogenase"/>
    <property type="match status" value="1"/>
</dbReference>
<dbReference type="PANTHER" id="PTHR16288">
    <property type="entry name" value="WD40 REPEAT PROTEIN 4"/>
    <property type="match status" value="1"/>
</dbReference>
<evidence type="ECO:0000256" key="5">
    <source>
        <dbReference type="ARBA" id="ARBA00023242"/>
    </source>
</evidence>
<accession>A0A3N4I6W5</accession>
<dbReference type="PROSITE" id="PS50082">
    <property type="entry name" value="WD_REPEATS_2"/>
    <property type="match status" value="1"/>
</dbReference>
<dbReference type="GO" id="GO:0106004">
    <property type="term" value="P:tRNA (guanine-N7)-methylation"/>
    <property type="evidence" value="ECO:0007669"/>
    <property type="project" value="UniProtKB-UniRule"/>
</dbReference>
<dbReference type="InterPro" id="IPR001680">
    <property type="entry name" value="WD40_rpt"/>
</dbReference>
<dbReference type="STRING" id="1160509.A0A3N4I6W5"/>
<evidence type="ECO:0000256" key="3">
    <source>
        <dbReference type="ARBA" id="ARBA00022694"/>
    </source>
</evidence>
<name>A0A3N4I6W5_ASCIM</name>
<keyword evidence="2 6" id="KW-0853">WD repeat</keyword>
<dbReference type="InterPro" id="IPR015943">
    <property type="entry name" value="WD40/YVTN_repeat-like_dom_sf"/>
</dbReference>
<dbReference type="InterPro" id="IPR028884">
    <property type="entry name" value="Trm82"/>
</dbReference>
<dbReference type="OrthoDB" id="339900at2759"/>
<evidence type="ECO:0000313" key="10">
    <source>
        <dbReference type="Proteomes" id="UP000275078"/>
    </source>
</evidence>
<comment type="subcellular location">
    <subcellularLocation>
        <location evidence="1 6">Nucleus</location>
    </subcellularLocation>
</comment>
<gene>
    <name evidence="9" type="ORF">BJ508DRAFT_326583</name>
</gene>
<keyword evidence="10" id="KW-1185">Reference proteome</keyword>
<comment type="function">
    <text evidence="6">Required for the formation of N(7)-methylguanine at position 46 (m7G46) in tRNA. In the complex, it is required to stabilize and induce conformational changes of the catalytic subunit.</text>
</comment>
<protein>
    <submittedName>
        <fullName evidence="9">Uncharacterized protein</fullName>
    </submittedName>
</protein>
<dbReference type="Proteomes" id="UP000275078">
    <property type="component" value="Unassembled WGS sequence"/>
</dbReference>
<dbReference type="EMBL" id="ML119681">
    <property type="protein sequence ID" value="RPA81196.1"/>
    <property type="molecule type" value="Genomic_DNA"/>
</dbReference>